<organism evidence="2 3">
    <name type="scientific">Clostridium chromiireducens</name>
    <dbReference type="NCBI Taxonomy" id="225345"/>
    <lineage>
        <taxon>Bacteria</taxon>
        <taxon>Bacillati</taxon>
        <taxon>Bacillota</taxon>
        <taxon>Clostridia</taxon>
        <taxon>Eubacteriales</taxon>
        <taxon>Clostridiaceae</taxon>
        <taxon>Clostridium</taxon>
    </lineage>
</organism>
<evidence type="ECO:0000256" key="1">
    <source>
        <dbReference type="SAM" id="Phobius"/>
    </source>
</evidence>
<evidence type="ECO:0000313" key="2">
    <source>
        <dbReference type="EMBL" id="MVX62228.1"/>
    </source>
</evidence>
<accession>A0A964W0R1</accession>
<dbReference type="Proteomes" id="UP000656077">
    <property type="component" value="Unassembled WGS sequence"/>
</dbReference>
<dbReference type="AlphaFoldDB" id="A0A964W0R1"/>
<dbReference type="EMBL" id="WSRQ01000001">
    <property type="protein sequence ID" value="MVX62228.1"/>
    <property type="molecule type" value="Genomic_DNA"/>
</dbReference>
<feature type="transmembrane region" description="Helical" evidence="1">
    <location>
        <begin position="12"/>
        <end position="30"/>
    </location>
</feature>
<name>A0A964W0R1_9CLOT</name>
<keyword evidence="1" id="KW-1133">Transmembrane helix</keyword>
<proteinExistence type="predicted"/>
<dbReference type="RefSeq" id="WP_160357674.1">
    <property type="nucleotide sequence ID" value="NZ_WSRQ01000001.1"/>
</dbReference>
<dbReference type="Pfam" id="PF16079">
    <property type="entry name" value="Phage_holin_5_2"/>
    <property type="match status" value="1"/>
</dbReference>
<keyword evidence="1" id="KW-0812">Transmembrane</keyword>
<evidence type="ECO:0008006" key="4">
    <source>
        <dbReference type="Google" id="ProtNLM"/>
    </source>
</evidence>
<gene>
    <name evidence="2" type="ORF">GKZ28_00750</name>
</gene>
<dbReference type="InterPro" id="IPR032111">
    <property type="entry name" value="Clostridium_phage_holin"/>
</dbReference>
<comment type="caution">
    <text evidence="2">The sequence shown here is derived from an EMBL/GenBank/DDBJ whole genome shotgun (WGS) entry which is preliminary data.</text>
</comment>
<protein>
    <recommendedName>
        <fullName evidence="4">Holin</fullName>
    </recommendedName>
</protein>
<sequence>MDLTNLNLVQFIPSNLILLVAALYVLGIGLKKANAVPDRYITIILLILGITFAILLSIINAQYKTMLEAITNGMLQGIVCWGIAIGVNQTAKQLTKEE</sequence>
<evidence type="ECO:0000313" key="3">
    <source>
        <dbReference type="Proteomes" id="UP000656077"/>
    </source>
</evidence>
<keyword evidence="1" id="KW-0472">Membrane</keyword>
<feature type="transmembrane region" description="Helical" evidence="1">
    <location>
        <begin position="42"/>
        <end position="63"/>
    </location>
</feature>
<reference evidence="2" key="1">
    <citation type="submission" date="2019-12" db="EMBL/GenBank/DDBJ databases">
        <title>Microbes associate with the intestines of laboratory mice.</title>
        <authorList>
            <person name="Navarre W."/>
            <person name="Wong E."/>
        </authorList>
    </citation>
    <scope>NUCLEOTIDE SEQUENCE</scope>
    <source>
        <strain evidence="2">NM79_F5</strain>
    </source>
</reference>